<reference evidence="3 4" key="1">
    <citation type="submission" date="2020-08" db="EMBL/GenBank/DDBJ databases">
        <authorList>
            <person name="Hejnol A."/>
        </authorList>
    </citation>
    <scope>NUCLEOTIDE SEQUENCE [LARGE SCALE GENOMIC DNA]</scope>
</reference>
<dbReference type="GO" id="GO:0010457">
    <property type="term" value="P:centriole-centriole cohesion"/>
    <property type="evidence" value="ECO:0007669"/>
    <property type="project" value="TreeGrafter"/>
</dbReference>
<gene>
    <name evidence="3" type="ORF">DGYR_LOCUS6194</name>
</gene>
<evidence type="ECO:0000259" key="2">
    <source>
        <dbReference type="Pfam" id="PF14726"/>
    </source>
</evidence>
<proteinExistence type="predicted"/>
<dbReference type="GO" id="GO:0005814">
    <property type="term" value="C:centriole"/>
    <property type="evidence" value="ECO:0007669"/>
    <property type="project" value="TreeGrafter"/>
</dbReference>
<dbReference type="SUPFAM" id="SSF48371">
    <property type="entry name" value="ARM repeat"/>
    <property type="match status" value="2"/>
</dbReference>
<dbReference type="EMBL" id="CAJFCJ010000007">
    <property type="protein sequence ID" value="CAD5117692.1"/>
    <property type="molecule type" value="Genomic_DNA"/>
</dbReference>
<dbReference type="PANTHER" id="PTHR31691">
    <property type="entry name" value="ROTATIN"/>
    <property type="match status" value="1"/>
</dbReference>
<dbReference type="InterPro" id="IPR016024">
    <property type="entry name" value="ARM-type_fold"/>
</dbReference>
<dbReference type="Pfam" id="PF14726">
    <property type="entry name" value="RTTN_N"/>
    <property type="match status" value="1"/>
</dbReference>
<dbReference type="GO" id="GO:0036064">
    <property type="term" value="C:ciliary basal body"/>
    <property type="evidence" value="ECO:0007669"/>
    <property type="project" value="InterPro"/>
</dbReference>
<dbReference type="InterPro" id="IPR030791">
    <property type="entry name" value="Rotatin"/>
</dbReference>
<evidence type="ECO:0000256" key="1">
    <source>
        <dbReference type="SAM" id="MobiDB-lite"/>
    </source>
</evidence>
<dbReference type="GO" id="GO:0032053">
    <property type="term" value="P:ciliary basal body organization"/>
    <property type="evidence" value="ECO:0007669"/>
    <property type="project" value="TreeGrafter"/>
</dbReference>
<dbReference type="Gene3D" id="1.25.10.10">
    <property type="entry name" value="Leucine-rich Repeat Variant"/>
    <property type="match status" value="1"/>
</dbReference>
<dbReference type="OrthoDB" id="428850at2759"/>
<evidence type="ECO:0000313" key="4">
    <source>
        <dbReference type="Proteomes" id="UP000549394"/>
    </source>
</evidence>
<feature type="region of interest" description="Disordered" evidence="1">
    <location>
        <begin position="146"/>
        <end position="172"/>
    </location>
</feature>
<dbReference type="InterPro" id="IPR029249">
    <property type="entry name" value="Rotatin_N"/>
</dbReference>
<feature type="compositionally biased region" description="Low complexity" evidence="1">
    <location>
        <begin position="319"/>
        <end position="333"/>
    </location>
</feature>
<name>A0A7I8VQV1_9ANNE</name>
<dbReference type="GO" id="GO:0005813">
    <property type="term" value="C:centrosome"/>
    <property type="evidence" value="ECO:0007669"/>
    <property type="project" value="InterPro"/>
</dbReference>
<organism evidence="3 4">
    <name type="scientific">Dimorphilus gyrociliatus</name>
    <dbReference type="NCBI Taxonomy" id="2664684"/>
    <lineage>
        <taxon>Eukaryota</taxon>
        <taxon>Metazoa</taxon>
        <taxon>Spiralia</taxon>
        <taxon>Lophotrochozoa</taxon>
        <taxon>Annelida</taxon>
        <taxon>Polychaeta</taxon>
        <taxon>Polychaeta incertae sedis</taxon>
        <taxon>Dinophilidae</taxon>
        <taxon>Dimorphilus</taxon>
    </lineage>
</organism>
<dbReference type="GO" id="GO:0007099">
    <property type="term" value="P:centriole replication"/>
    <property type="evidence" value="ECO:0007669"/>
    <property type="project" value="TreeGrafter"/>
</dbReference>
<dbReference type="PANTHER" id="PTHR31691:SF1">
    <property type="entry name" value="ROTATIN"/>
    <property type="match status" value="1"/>
</dbReference>
<comment type="caution">
    <text evidence="3">The sequence shown here is derived from an EMBL/GenBank/DDBJ whole genome shotgun (WGS) entry which is preliminary data.</text>
</comment>
<keyword evidence="4" id="KW-1185">Reference proteome</keyword>
<accession>A0A7I8VQV1</accession>
<sequence>MAEKADQELDVKPLIKKLSHNIEEVRIRALQNIRSKLEYKLLCDADLVHEQQLFVALLNWFNYASCPCQAEVLDLLHRLTLHNAGTELLCQMGGMEFLSQLRLNLPSELKIKTDSILERLLHLPSPEYQYHKCIFQPQEKTKKKINPNLSKSYSTTEQKTDSSIPQTSSTDSTYRSPRYGYFDSMVDSNNSSIRETLKCFKFFTFPWLRLCRMDLDVLVKSESSLKSNDTTTISQACDLLSQVIVHDFPAEIFLQRPSYIQTLTSLLEKTDNLDIKERLISSTRYIAQAVLSRIFHCQDPATFCTKNVWESNSTIQTETSESDSFSSSELRPSGVTGSMRLAGDGEAGEALSANSSSVSSSTSRGIRDPSLREDVHILHEDISALQFVQITTPKYCVTVWKVCVPILELCEPTMFVELMQLFDYILKIWCESVDRESLWTENCHSVIEITDQLLEILIKLSEVVTRLHDRLTVKLSTHRLQKEDIINVEQSLIGCGLLLSNLLDHAFTESQAKKCIDDSCIETLQHFYNDEYLFLSFPTIRKSVGKYLQILKPEAYKDFERAEIVSESLTNCCKFLLSFPTQKEENFLEIAQAKRVSPNPVAVEKSKNVLLCLLAHSNSTVQRLAYSTCLSIIRDSLNAERASNPTAASVLNVKFISDVDVLREICLFGIPCQDKQISNDAISIIIHLLQSELMLPANQWNLLVHQLLPILPIILSYAENSTRLGKIILSFIEPTFRSEPSIPSFQILRSTIRLLYSPLASIRSTMIGRLLEIVSKEKDSSFKFVELSNVTSMSNLLFIDAPRSLLTKNDADFEKENLIKIMEIFTSDSTDWGVKKSAAEQISIMLDCVKLHEYFIKRGSFEFITDIIHKGVRKWEESSNYSPLLPSCIRISRSLIENNIELRRRMASDESFTYSIVRCALLYHNEPLIKPDLSQLLAFLVFDEVFAMQIIEEETNNDKTPHNVLSLPSIICKKFQLPVRTGHHAVKSSHRIPEPPSKDSLSSGQLFSLLKLRWNIAWFGGVQSIIELHEKDKLVTDKQFNSDLQLTDNEVLFLKYCYLKSALKNCAYDISNATSHRTLSETLKILACYIVIGKKFDAIKILCNTEWTNSIERFLTTIPLSEADTRLLNHLSSLICLVLSHDDGKEIALRKWLIKTIQGSNSAFLALVRRNHEKEPSQFWSLRKKVRGQLIAMLCNIISTPPYDGEADESMVRGVIVRHVLDTLHLSAPCENFNLVDMQNVLCCLLHVTARYGWSMCSSKDESLDLCQTILDKLLQVISSIHVGRGGMGHIFLGGGVTRNAAICLRHLAAEMHATLNSEDWPRQWLFPDEGSIHTGGLSWLLNLWNYRDVEVRATGVALAAALATTESGRITLTTQCQHIPGGIWGAAFTLLLEHKECSLVRSQAALLLVNLTSSPMPGGKGDNIADSTALQGVWLGPIIRNEEENLFGLAALDKLLHYGHFFFEIRTLISHYFFQPAIHPVSAVPSSRTQTSAGSSSAATTITETNSFQSSTINDQIVSTPQDIRPITVGRSDSLEDGNGTSQALLGLNITMSEFESVSTPSLVCVVCKLLQNLGALLPQKVILSSFKDGVFESIINLILDAPSLLESYVNDIKNIQDPKQHLLTLTDILKMLQSILDFLRLCMKNSIIFCAGLLKDTDMLKKLTDLLGFTCFHTNIIRRECEKLWQSIFLFHTTLVQGLGQDALITLTRVFINRWDIVIGRCLCILQLDDYNRTSLYYATLTFLSQLLNEEAQLIERDEKYSFANFLDKIEGDESKDFTTNKRNSELICSYLIKSYDFIKLKSTSEYAEEKGAIINCLKSLFAVSSIARLSALEDGFLSTIIAHINYLIYKLQRDQFQKSSKKKESVYILELIWNAELLRNAMYKEPKTKEVACDENLAQIIHSCWTWCLSDLSLLQSMLALLSTFTANSEKASSSLAFTIAHGDSKFIQQQHSSNSLVHNLIKLTSRETSSGNIVTLRLIFGILVNISFSPECRGIICKNNFLNDWIKNCNPRKANKSKTQRVLDTLWLQLILSLSLREEGIQQLIKIPQFIHLITDIAEQCSDSKQRSALVILRNLCCHNAVKQMLLGQDSVVALFLACLDSESLRDVAVSALYALCYNNQKAKTKLKKNEVLEKLKDFNESHRDASNLLILLNAV</sequence>
<feature type="domain" description="Rotatin N-terminal" evidence="2">
    <location>
        <begin position="24"/>
        <end position="120"/>
    </location>
</feature>
<protein>
    <submittedName>
        <fullName evidence="3">DgyrCDS6443</fullName>
    </submittedName>
</protein>
<feature type="region of interest" description="Disordered" evidence="1">
    <location>
        <begin position="319"/>
        <end position="339"/>
    </location>
</feature>
<feature type="compositionally biased region" description="Polar residues" evidence="1">
    <location>
        <begin position="147"/>
        <end position="172"/>
    </location>
</feature>
<evidence type="ECO:0000313" key="3">
    <source>
        <dbReference type="EMBL" id="CAD5117692.1"/>
    </source>
</evidence>
<dbReference type="Proteomes" id="UP000549394">
    <property type="component" value="Unassembled WGS sequence"/>
</dbReference>
<dbReference type="InterPro" id="IPR011989">
    <property type="entry name" value="ARM-like"/>
</dbReference>